<feature type="transmembrane region" description="Helical" evidence="1">
    <location>
        <begin position="123"/>
        <end position="149"/>
    </location>
</feature>
<dbReference type="Pfam" id="PF02592">
    <property type="entry name" value="Vut_1"/>
    <property type="match status" value="2"/>
</dbReference>
<dbReference type="NCBIfam" id="TIGR00697">
    <property type="entry name" value="queuosine precursor transporter"/>
    <property type="match status" value="1"/>
</dbReference>
<feature type="transmembrane region" description="Helical" evidence="1">
    <location>
        <begin position="71"/>
        <end position="87"/>
    </location>
</feature>
<dbReference type="OrthoDB" id="7065604at2"/>
<evidence type="ECO:0000313" key="3">
    <source>
        <dbReference type="Proteomes" id="UP000268192"/>
    </source>
</evidence>
<keyword evidence="1" id="KW-1003">Cell membrane</keyword>
<dbReference type="GO" id="GO:0022857">
    <property type="term" value="F:transmembrane transporter activity"/>
    <property type="evidence" value="ECO:0007669"/>
    <property type="project" value="UniProtKB-UniRule"/>
</dbReference>
<keyword evidence="1" id="KW-0812">Transmembrane</keyword>
<dbReference type="InterPro" id="IPR003744">
    <property type="entry name" value="YhhQ"/>
</dbReference>
<dbReference type="RefSeq" id="WP_126012429.1">
    <property type="nucleotide sequence ID" value="NZ_CP032509.1"/>
</dbReference>
<reference evidence="2 3" key="1">
    <citation type="submission" date="2018-09" db="EMBL/GenBank/DDBJ databases">
        <title>Marinorhizobium profundi gen. nov., sp. nov., isolated from a deep-sea sediment sample from the New Britain Trench and proposal of Marinorhizobiaceae fam. nov. in the order Rhizobiales of the class Alphaproteobacteria.</title>
        <authorList>
            <person name="Cao J."/>
        </authorList>
    </citation>
    <scope>NUCLEOTIDE SEQUENCE [LARGE SCALE GENOMIC DNA]</scope>
    <source>
        <strain evidence="2 3">WS11</strain>
    </source>
</reference>
<name>A0A3Q8XRF1_9HYPH</name>
<comment type="subcellular location">
    <subcellularLocation>
        <location evidence="1">Cell inner membrane</location>
        <topology evidence="1">Multi-pass membrane protein</topology>
    </subcellularLocation>
</comment>
<gene>
    <name evidence="2" type="ORF">D5400_21050</name>
</gene>
<dbReference type="Proteomes" id="UP000268192">
    <property type="component" value="Chromosome"/>
</dbReference>
<sequence>MQALKQHAPFIAAMALVVAASNFLVQFPVQATIGGFDLADLLTWGAFTYPVAFLVTDLTNRRYGPQAARRVVLVGFAVAVVLSIWLATPRIAIASGSAFLVAQMLDVSIFDRLRRAAWWKAPLISSIIGSVIDTIIFFSLAFAPVFGVLGANDSFAIASAPLLGLIALEAPRWLSWALGDLGVKLVVSMVMLAPYGALLALMRNDGQPRPA</sequence>
<dbReference type="PANTHER" id="PTHR34300">
    <property type="entry name" value="QUEUOSINE PRECURSOR TRANSPORTER-RELATED"/>
    <property type="match status" value="1"/>
</dbReference>
<comment type="function">
    <text evidence="1">Involved in the import of queuosine (Q) precursors, required for Q precursor salvage.</text>
</comment>
<dbReference type="GO" id="GO:0005886">
    <property type="term" value="C:plasma membrane"/>
    <property type="evidence" value="ECO:0007669"/>
    <property type="project" value="UniProtKB-SubCell"/>
</dbReference>
<feature type="transmembrane region" description="Helical" evidence="1">
    <location>
        <begin position="181"/>
        <end position="202"/>
    </location>
</feature>
<accession>A0A3Q8XRF1</accession>
<keyword evidence="1" id="KW-1133">Transmembrane helix</keyword>
<keyword evidence="1" id="KW-0472">Membrane</keyword>
<dbReference type="EMBL" id="CP032509">
    <property type="protein sequence ID" value="AZN73443.1"/>
    <property type="molecule type" value="Genomic_DNA"/>
</dbReference>
<feature type="transmembrane region" description="Helical" evidence="1">
    <location>
        <begin position="41"/>
        <end position="59"/>
    </location>
</feature>
<protein>
    <recommendedName>
        <fullName evidence="1">Probable queuosine precursor transporter</fullName>
        <shortName evidence="1">Q precursor transporter</shortName>
    </recommendedName>
</protein>
<keyword evidence="1" id="KW-0997">Cell inner membrane</keyword>
<keyword evidence="3" id="KW-1185">Reference proteome</keyword>
<comment type="similarity">
    <text evidence="1">Belongs to the vitamin uptake transporter (VUT/ECF) (TC 2.A.88) family. Q precursor transporter subfamily.</text>
</comment>
<proteinExistence type="inferred from homology"/>
<feature type="transmembrane region" description="Helical" evidence="1">
    <location>
        <begin position="155"/>
        <end position="174"/>
    </location>
</feature>
<dbReference type="AlphaFoldDB" id="A0A3Q8XRF1"/>
<dbReference type="PANTHER" id="PTHR34300:SF1">
    <property type="entry name" value="QUEUOSINE PRECURSOR TRANSPORTER"/>
    <property type="match status" value="1"/>
</dbReference>
<evidence type="ECO:0000313" key="2">
    <source>
        <dbReference type="EMBL" id="AZN73443.1"/>
    </source>
</evidence>
<dbReference type="KEGG" id="abaw:D5400_21050"/>
<evidence type="ECO:0000256" key="1">
    <source>
        <dbReference type="HAMAP-Rule" id="MF_02088"/>
    </source>
</evidence>
<dbReference type="HAMAP" id="MF_02088">
    <property type="entry name" value="Q_prec_transport"/>
    <property type="match status" value="1"/>
</dbReference>
<feature type="transmembrane region" description="Helical" evidence="1">
    <location>
        <begin position="93"/>
        <end position="111"/>
    </location>
</feature>
<keyword evidence="1" id="KW-0813">Transport</keyword>
<organism evidence="2 3">
    <name type="scientific">Georhizobium profundi</name>
    <dbReference type="NCBI Taxonomy" id="2341112"/>
    <lineage>
        <taxon>Bacteria</taxon>
        <taxon>Pseudomonadati</taxon>
        <taxon>Pseudomonadota</taxon>
        <taxon>Alphaproteobacteria</taxon>
        <taxon>Hyphomicrobiales</taxon>
        <taxon>Rhizobiaceae</taxon>
        <taxon>Georhizobium</taxon>
    </lineage>
</organism>